<protein>
    <submittedName>
        <fullName evidence="3">Universal stress protein UspA</fullName>
    </submittedName>
</protein>
<dbReference type="PIRSF" id="PIRSF006276">
    <property type="entry name" value="UspA"/>
    <property type="match status" value="1"/>
</dbReference>
<reference evidence="3 4" key="1">
    <citation type="journal article" date="2016" name="Front. Microbiol.">
        <title>Comprehensive Phylogenetic Analysis of Bovine Non-aureus Staphylococci Species Based on Whole-Genome Sequencing.</title>
        <authorList>
            <person name="Naushad S."/>
            <person name="Barkema H.W."/>
            <person name="Luby C."/>
            <person name="Condas L.A."/>
            <person name="Nobrega D.B."/>
            <person name="Carson D.A."/>
            <person name="De Buck J."/>
        </authorList>
    </citation>
    <scope>NUCLEOTIDE SEQUENCE [LARGE SCALE GENOMIC DNA]</scope>
    <source>
        <strain evidence="3 4">SNUC 2204</strain>
    </source>
</reference>
<comment type="similarity">
    <text evidence="1">Belongs to the universal stress protein A family.</text>
</comment>
<gene>
    <name evidence="3" type="ORF">BU072_06555</name>
</gene>
<evidence type="ECO:0000313" key="3">
    <source>
        <dbReference type="EMBL" id="PTI29679.1"/>
    </source>
</evidence>
<sequence>MLSYKNILIAVDGSTESEWAFNKAVAVAKRNDAKLTIVNVVDSRSYASVEAYDTQIVNKATSFAESLLSGYKEFAEKNGVNNVATKLEFGSPKTVIPKKLAVEFDVDLIMCGTSGLNAVERFIVGSVSESIVRNSPCDVLVIRTETMPGDFKPVVATKELFDEHHEGK</sequence>
<dbReference type="SUPFAM" id="SSF52402">
    <property type="entry name" value="Adenine nucleotide alpha hydrolases-like"/>
    <property type="match status" value="1"/>
</dbReference>
<dbReference type="RefSeq" id="WP_107556978.1">
    <property type="nucleotide sequence ID" value="NZ_PZFK01000011.1"/>
</dbReference>
<evidence type="ECO:0000256" key="1">
    <source>
        <dbReference type="ARBA" id="ARBA00008791"/>
    </source>
</evidence>
<name>A0A2T4PTG8_9STAP</name>
<dbReference type="AlphaFoldDB" id="A0A2T4PTG8"/>
<dbReference type="Gene3D" id="3.40.50.620">
    <property type="entry name" value="HUPs"/>
    <property type="match status" value="1"/>
</dbReference>
<dbReference type="InterPro" id="IPR014729">
    <property type="entry name" value="Rossmann-like_a/b/a_fold"/>
</dbReference>
<dbReference type="EMBL" id="PZFK01000011">
    <property type="protein sequence ID" value="PTI29679.1"/>
    <property type="molecule type" value="Genomic_DNA"/>
</dbReference>
<comment type="caution">
    <text evidence="3">The sequence shown here is derived from an EMBL/GenBank/DDBJ whole genome shotgun (WGS) entry which is preliminary data.</text>
</comment>
<dbReference type="PANTHER" id="PTHR46268">
    <property type="entry name" value="STRESS RESPONSE PROTEIN NHAX"/>
    <property type="match status" value="1"/>
</dbReference>
<dbReference type="Proteomes" id="UP000241209">
    <property type="component" value="Unassembled WGS sequence"/>
</dbReference>
<evidence type="ECO:0000313" key="4">
    <source>
        <dbReference type="Proteomes" id="UP000241209"/>
    </source>
</evidence>
<dbReference type="Pfam" id="PF00582">
    <property type="entry name" value="Usp"/>
    <property type="match status" value="1"/>
</dbReference>
<dbReference type="InterPro" id="IPR006015">
    <property type="entry name" value="Universal_stress_UspA"/>
</dbReference>
<organism evidence="3 4">
    <name type="scientific">Mammaliicoccus vitulinus</name>
    <dbReference type="NCBI Taxonomy" id="71237"/>
    <lineage>
        <taxon>Bacteria</taxon>
        <taxon>Bacillati</taxon>
        <taxon>Bacillota</taxon>
        <taxon>Bacilli</taxon>
        <taxon>Bacillales</taxon>
        <taxon>Staphylococcaceae</taxon>
        <taxon>Mammaliicoccus</taxon>
    </lineage>
</organism>
<proteinExistence type="inferred from homology"/>
<feature type="domain" description="UspA" evidence="2">
    <location>
        <begin position="4"/>
        <end position="143"/>
    </location>
</feature>
<dbReference type="CDD" id="cd00293">
    <property type="entry name" value="USP-like"/>
    <property type="match status" value="1"/>
</dbReference>
<dbReference type="STRING" id="1167632.GCA_000286335_02059"/>
<dbReference type="InterPro" id="IPR006016">
    <property type="entry name" value="UspA"/>
</dbReference>
<accession>A0A2T4PTG8</accession>
<dbReference type="PANTHER" id="PTHR46268:SF6">
    <property type="entry name" value="UNIVERSAL STRESS PROTEIN UP12"/>
    <property type="match status" value="1"/>
</dbReference>
<dbReference type="PRINTS" id="PR01438">
    <property type="entry name" value="UNVRSLSTRESS"/>
</dbReference>
<evidence type="ECO:0000259" key="2">
    <source>
        <dbReference type="Pfam" id="PF00582"/>
    </source>
</evidence>